<evidence type="ECO:0000256" key="1">
    <source>
        <dbReference type="SAM" id="SignalP"/>
    </source>
</evidence>
<evidence type="ECO:0000313" key="4">
    <source>
        <dbReference type="Proteomes" id="UP000294593"/>
    </source>
</evidence>
<proteinExistence type="predicted"/>
<sequence>MSLSAPTPVRLVAALSLAFAASAQAIVVDAPAGSITFNWGLDAENSETQTFQYVSPGEADAALSTGGVRTAQVGNVSASVNAWVDPVSGVFKSINTATTGSASRPASIAQSYARLDLTDTVRISGPGATTTGTFRMSYDTQFSGLGLTPFEAGDLAQHLMQVDSTRYASLSYQLPNPLYDPAAECTGSGELFECGPETNPFLDFSESGGKQLFREWAQSERGFIYGNGDADNGRYTGEVLLTLVVPTGVDLRLDYSVHNNARCFHLSNCSVSVDAGHPDHIGLELADGYAFTSSLGLRYEGLAASVPEPTSLGLMLAGLLGLGAVRAQSRRQSRA</sequence>
<keyword evidence="1" id="KW-0732">Signal</keyword>
<comment type="caution">
    <text evidence="3">The sequence shown here is derived from an EMBL/GenBank/DDBJ whole genome shotgun (WGS) entry which is preliminary data.</text>
</comment>
<feature type="chain" id="PRO_5020372356" evidence="1">
    <location>
        <begin position="26"/>
        <end position="335"/>
    </location>
</feature>
<reference evidence="3 4" key="1">
    <citation type="submission" date="2019-03" db="EMBL/GenBank/DDBJ databases">
        <title>Genomic Encyclopedia of Type Strains, Phase IV (KMG-IV): sequencing the most valuable type-strain genomes for metagenomic binning, comparative biology and taxonomic classification.</title>
        <authorList>
            <person name="Goeker M."/>
        </authorList>
    </citation>
    <scope>NUCLEOTIDE SEQUENCE [LARGE SCALE GENOMIC DNA]</scope>
    <source>
        <strain evidence="3 4">DSM 11901</strain>
    </source>
</reference>
<dbReference type="RefSeq" id="WP_133608169.1">
    <property type="nucleotide sequence ID" value="NZ_SNXW01000003.1"/>
</dbReference>
<evidence type="ECO:0000259" key="2">
    <source>
        <dbReference type="Pfam" id="PF07589"/>
    </source>
</evidence>
<dbReference type="AlphaFoldDB" id="A0A4R6RFA9"/>
<organism evidence="3 4">
    <name type="scientific">Aquabacterium commune</name>
    <dbReference type="NCBI Taxonomy" id="70586"/>
    <lineage>
        <taxon>Bacteria</taxon>
        <taxon>Pseudomonadati</taxon>
        <taxon>Pseudomonadota</taxon>
        <taxon>Betaproteobacteria</taxon>
        <taxon>Burkholderiales</taxon>
        <taxon>Aquabacterium</taxon>
    </lineage>
</organism>
<dbReference type="OrthoDB" id="9148250at2"/>
<dbReference type="EMBL" id="SNXW01000003">
    <property type="protein sequence ID" value="TDP84864.1"/>
    <property type="molecule type" value="Genomic_DNA"/>
</dbReference>
<feature type="signal peptide" evidence="1">
    <location>
        <begin position="1"/>
        <end position="25"/>
    </location>
</feature>
<accession>A0A4R6RFA9</accession>
<keyword evidence="4" id="KW-1185">Reference proteome</keyword>
<protein>
    <submittedName>
        <fullName evidence="3">Putative secreted protein with PEP-CTERM sorting signal</fullName>
    </submittedName>
</protein>
<name>A0A4R6RFA9_9BURK</name>
<dbReference type="Proteomes" id="UP000294593">
    <property type="component" value="Unassembled WGS sequence"/>
</dbReference>
<dbReference type="NCBIfam" id="TIGR02595">
    <property type="entry name" value="PEP_CTERM"/>
    <property type="match status" value="1"/>
</dbReference>
<dbReference type="InterPro" id="IPR013424">
    <property type="entry name" value="Ice-binding_C"/>
</dbReference>
<dbReference type="Pfam" id="PF07589">
    <property type="entry name" value="PEP-CTERM"/>
    <property type="match status" value="1"/>
</dbReference>
<evidence type="ECO:0000313" key="3">
    <source>
        <dbReference type="EMBL" id="TDP84864.1"/>
    </source>
</evidence>
<feature type="domain" description="Ice-binding protein C-terminal" evidence="2">
    <location>
        <begin position="305"/>
        <end position="326"/>
    </location>
</feature>
<gene>
    <name evidence="3" type="ORF">EV672_103439</name>
</gene>